<sequence length="552" mass="62528">MNEIEVHFPNGKSIRTIYGTKVEGLLEHFDVLDCPIVAVKANNELLALSSRLEVNAVLEPVTLSSSEGTSMYRRSLSFLLAVATKALFPNRTLQVGHSLGHGYFYSFADEKKPTAEELTALYENMKSLVDKNIPIRFFYLSYADALDHFTKNNQTDTALLLEQQSKSMIPVNECNGFIDVCIAPLVPRTGLLTTFELLAYENGFLLRFPPSGCFTKLDTFEDSPRIFAVYREYKKWGRIVGVHSVGNLNALVSSRKIREFIQIAEAFQQKKLAEIADSIYEKRESVKVILIAGPSSSGKTTTAKRLVIQLRVLGLDPIPVSLDDYYVNHDRTPLDEEGKPDYECLEALDVEYLNEQLVDLLKGKEVEIPSYDFKTGMRRESGGKKIQLGRRSVLILEGIHGLNDKLTSHIDRERKFKLYVSALTQLNLDDHNRIPTSDNRLIRRMVRDYQFRGNSAAGTIRMWPSVQRGEKKHIFPFQDTADIAFNSALDYELAVLKVYAEPLLKSVKPTMPEYSEAVRLLAFLENFASIPPQLVPSQSILREFIGDSEFKY</sequence>
<dbReference type="eggNOG" id="COG0572">
    <property type="taxonomic scope" value="Bacteria"/>
</dbReference>
<dbReference type="PANTHER" id="PTHR10285">
    <property type="entry name" value="URIDINE KINASE"/>
    <property type="match status" value="1"/>
</dbReference>
<dbReference type="SUPFAM" id="SSF52540">
    <property type="entry name" value="P-loop containing nucleoside triphosphate hydrolases"/>
    <property type="match status" value="1"/>
</dbReference>
<feature type="domain" description="AAA+ ATPase" evidence="1">
    <location>
        <begin position="285"/>
        <end position="446"/>
    </location>
</feature>
<dbReference type="KEGG" id="scd:Spica_1665"/>
<dbReference type="Gene3D" id="3.40.50.300">
    <property type="entry name" value="P-loop containing nucleotide triphosphate hydrolases"/>
    <property type="match status" value="1"/>
</dbReference>
<dbReference type="InterPro" id="IPR003593">
    <property type="entry name" value="AAA+_ATPase"/>
</dbReference>
<reference evidence="3" key="1">
    <citation type="journal article" date="2013" name="Stand. Genomic Sci.">
        <title>Genome sequence of the thermophilic fresh-water bacterium Spirochaeta caldaria type strain (H1(T)), reclassification of Spirochaeta caldaria, Spirochaeta stenostrepta, and Spirochaeta zuelzerae in the genus Treponema as Treponema caldaria comb. nov., Treponema stenostrepta comb. nov., and Treponema zuelzerae comb. nov., and emendation of the genus Treponema.</title>
        <authorList>
            <person name="Abt B."/>
            <person name="Goker M."/>
            <person name="Scheuner C."/>
            <person name="Han C."/>
            <person name="Lu M."/>
            <person name="Misra M."/>
            <person name="Lapidus A."/>
            <person name="Nolan M."/>
            <person name="Lucas S."/>
            <person name="Hammon N."/>
            <person name="Deshpande S."/>
            <person name="Cheng J.F."/>
            <person name="Tapia R."/>
            <person name="Goodwin L.A."/>
            <person name="Pitluck S."/>
            <person name="Liolios K."/>
            <person name="Pagani I."/>
            <person name="Ivanova N."/>
            <person name="Mavromatis K."/>
            <person name="Mikhailova N."/>
            <person name="Huntemann M."/>
            <person name="Pati A."/>
            <person name="Chen A."/>
            <person name="Palaniappan K."/>
            <person name="Land M."/>
            <person name="Hauser L."/>
            <person name="Jeffries C.D."/>
            <person name="Rohde M."/>
            <person name="Spring S."/>
            <person name="Gronow S."/>
            <person name="Detter J.C."/>
            <person name="Bristow J."/>
            <person name="Eisen J.A."/>
            <person name="Markowitz V."/>
            <person name="Hugenholtz P."/>
            <person name="Kyrpides N.C."/>
            <person name="Woyke T."/>
            <person name="Klenk H.P."/>
        </authorList>
    </citation>
    <scope>NUCLEOTIDE SEQUENCE</scope>
    <source>
        <strain evidence="3">ATCC 51460 / DSM 7334 / H1</strain>
    </source>
</reference>
<accession>F8F1W1</accession>
<dbReference type="STRING" id="744872.Spica_1665"/>
<dbReference type="AlphaFoldDB" id="F8F1W1"/>
<dbReference type="InterPro" id="IPR006083">
    <property type="entry name" value="PRK/URK"/>
</dbReference>
<dbReference type="OrthoDB" id="9764644at2"/>
<dbReference type="EMBL" id="CP002868">
    <property type="protein sequence ID" value="AEJ19808.1"/>
    <property type="molecule type" value="Genomic_DNA"/>
</dbReference>
<dbReference type="Gene3D" id="3.30.980.10">
    <property type="entry name" value="Threonyl-trna Synthetase, Chain A, domain 2"/>
    <property type="match status" value="1"/>
</dbReference>
<dbReference type="GO" id="GO:0005524">
    <property type="term" value="F:ATP binding"/>
    <property type="evidence" value="ECO:0007669"/>
    <property type="project" value="InterPro"/>
</dbReference>
<proteinExistence type="predicted"/>
<dbReference type="RefSeq" id="WP_013969117.1">
    <property type="nucleotide sequence ID" value="NC_015732.1"/>
</dbReference>
<dbReference type="Pfam" id="PF00485">
    <property type="entry name" value="PRK"/>
    <property type="match status" value="1"/>
</dbReference>
<dbReference type="SMART" id="SM00382">
    <property type="entry name" value="AAA"/>
    <property type="match status" value="1"/>
</dbReference>
<dbReference type="SUPFAM" id="SSF55186">
    <property type="entry name" value="ThrRS/AlaRS common domain"/>
    <property type="match status" value="1"/>
</dbReference>
<gene>
    <name evidence="2" type="ordered locus">Spica_1665</name>
</gene>
<protein>
    <submittedName>
        <fullName evidence="2">AAA ATPase</fullName>
    </submittedName>
</protein>
<organism evidence="2 3">
    <name type="scientific">Gracilinema caldarium (strain ATCC 51460 / DSM 7334 / H1)</name>
    <name type="common">Treponema caldarium</name>
    <dbReference type="NCBI Taxonomy" id="744872"/>
    <lineage>
        <taxon>Bacteria</taxon>
        <taxon>Pseudomonadati</taxon>
        <taxon>Spirochaetota</taxon>
        <taxon>Spirochaetia</taxon>
        <taxon>Spirochaetales</taxon>
        <taxon>Breznakiellaceae</taxon>
        <taxon>Gracilinema</taxon>
    </lineage>
</organism>
<dbReference type="HOGENOM" id="CLU_023775_1_0_12"/>
<evidence type="ECO:0000313" key="2">
    <source>
        <dbReference type="EMBL" id="AEJ19808.1"/>
    </source>
</evidence>
<keyword evidence="3" id="KW-1185">Reference proteome</keyword>
<dbReference type="Proteomes" id="UP000000503">
    <property type="component" value="Chromosome"/>
</dbReference>
<dbReference type="InterPro" id="IPR027417">
    <property type="entry name" value="P-loop_NTPase"/>
</dbReference>
<dbReference type="CDD" id="cd02028">
    <property type="entry name" value="UMPK_like"/>
    <property type="match status" value="1"/>
</dbReference>
<evidence type="ECO:0000313" key="3">
    <source>
        <dbReference type="Proteomes" id="UP000000503"/>
    </source>
</evidence>
<dbReference type="GO" id="GO:0016301">
    <property type="term" value="F:kinase activity"/>
    <property type="evidence" value="ECO:0007669"/>
    <property type="project" value="InterPro"/>
</dbReference>
<dbReference type="InterPro" id="IPR018163">
    <property type="entry name" value="Thr/Ala-tRNA-synth_IIc_edit"/>
</dbReference>
<name>F8F1W1_GRAC1</name>
<dbReference type="PRINTS" id="PR00988">
    <property type="entry name" value="URIDINKINASE"/>
</dbReference>
<evidence type="ECO:0000259" key="1">
    <source>
        <dbReference type="SMART" id="SM00382"/>
    </source>
</evidence>